<proteinExistence type="predicted"/>
<dbReference type="EMBL" id="CP030053">
    <property type="protein sequence ID" value="QAU48753.1"/>
    <property type="molecule type" value="Genomic_DNA"/>
</dbReference>
<evidence type="ECO:0000313" key="1">
    <source>
        <dbReference type="EMBL" id="QAU48753.1"/>
    </source>
</evidence>
<evidence type="ECO:0008006" key="3">
    <source>
        <dbReference type="Google" id="ProtNLM"/>
    </source>
</evidence>
<accession>A0AAE5X4X2</accession>
<protein>
    <recommendedName>
        <fullName evidence="3">Glycosyltransferase family 1 protein</fullName>
    </recommendedName>
</protein>
<name>A0AAE5X4X2_9BRAD</name>
<evidence type="ECO:0000313" key="2">
    <source>
        <dbReference type="Proteomes" id="UP000288972"/>
    </source>
</evidence>
<gene>
    <name evidence="1" type="ORF">XH91_27640</name>
</gene>
<dbReference type="KEGG" id="bgz:XH91_27640"/>
<dbReference type="RefSeq" id="WP_128953512.1">
    <property type="nucleotide sequence ID" value="NZ_CP030053.1"/>
</dbReference>
<dbReference type="SUPFAM" id="SSF53756">
    <property type="entry name" value="UDP-Glycosyltransferase/glycogen phosphorylase"/>
    <property type="match status" value="1"/>
</dbReference>
<dbReference type="Proteomes" id="UP000288972">
    <property type="component" value="Chromosome"/>
</dbReference>
<dbReference type="Gene3D" id="3.40.50.2000">
    <property type="entry name" value="Glycogen Phosphorylase B"/>
    <property type="match status" value="2"/>
</dbReference>
<organism evidence="1 2">
    <name type="scientific">Bradyrhizobium guangzhouense</name>
    <dbReference type="NCBI Taxonomy" id="1325095"/>
    <lineage>
        <taxon>Bacteria</taxon>
        <taxon>Pseudomonadati</taxon>
        <taxon>Pseudomonadota</taxon>
        <taxon>Alphaproteobacteria</taxon>
        <taxon>Hyphomicrobiales</taxon>
        <taxon>Nitrobacteraceae</taxon>
        <taxon>Bradyrhizobium</taxon>
    </lineage>
</organism>
<sequence>MAGDVNTGLESHDRIYVYAARDPIHYSGSPYYFMQNLREVVGDTDGSLIRPIPLKRITEIPLTYLRWGLKAGTFEKSAFFFSKDYHEASLRGEPISITSDTSIISFTSLMAPSLWGAIDAADGCRIYVYRDATYLQLLEQFKYARTLTTKARDELIENETRLYARARRVFVYDQVIRSTLIERYGVDERKIYVTGRGLNMSRADFELACEMRDRRPIEPDGPIVFTIIGRDAARKGVLQIIEAMDALSGVEQARIKIRVVGPDRTAIPKRSYVDALGFVSNKRKLLEIIATSDVGVLMSSAEGGVPGSLREFTCLGIPCWVAWLPQYEGGLDQRLIFKEGFPLVPRDMTATLRTILSHSKNELAQKGKPGFGYIGWLDQAVAVHRWMQLDR</sequence>
<reference evidence="1 2" key="1">
    <citation type="submission" date="2018-06" db="EMBL/GenBank/DDBJ databases">
        <title>Comparative genomics of rhizobia nodulating Arachis hypogaea in China.</title>
        <authorList>
            <person name="Li Y."/>
        </authorList>
    </citation>
    <scope>NUCLEOTIDE SEQUENCE [LARGE SCALE GENOMIC DNA]</scope>
    <source>
        <strain evidence="1 2">CCBAU 51670</strain>
    </source>
</reference>
<dbReference type="AlphaFoldDB" id="A0AAE5X4X2"/>